<evidence type="ECO:0000256" key="5">
    <source>
        <dbReference type="ARBA" id="ARBA00022598"/>
    </source>
</evidence>
<comment type="subcellular location">
    <subcellularLocation>
        <location evidence="1">Cytoplasm</location>
    </subcellularLocation>
</comment>
<dbReference type="InterPro" id="IPR004101">
    <property type="entry name" value="Mur_ligase_C"/>
</dbReference>
<dbReference type="EC" id="6.3.2.8" evidence="3"/>
<dbReference type="EMBL" id="QGNW01000073">
    <property type="protein sequence ID" value="RVX01989.1"/>
    <property type="molecule type" value="Genomic_DNA"/>
</dbReference>
<dbReference type="SUPFAM" id="SSF51984">
    <property type="entry name" value="MurCD N-terminal domain"/>
    <property type="match status" value="1"/>
</dbReference>
<keyword evidence="6" id="KW-0547">Nucleotide-binding</keyword>
<dbReference type="GO" id="GO:0008763">
    <property type="term" value="F:UDP-N-acetylmuramate-L-alanine ligase activity"/>
    <property type="evidence" value="ECO:0007669"/>
    <property type="project" value="UniProtKB-EC"/>
</dbReference>
<feature type="domain" description="Mur ligase C-terminal" evidence="10">
    <location>
        <begin position="433"/>
        <end position="565"/>
    </location>
</feature>
<dbReference type="AlphaFoldDB" id="A0A438IZ82"/>
<keyword evidence="4" id="KW-0963">Cytoplasm</keyword>
<dbReference type="Pfam" id="PF01225">
    <property type="entry name" value="Mur_ligase"/>
    <property type="match status" value="1"/>
</dbReference>
<comment type="pathway">
    <text evidence="2">Cell wall biogenesis; peptidoglycan biosynthesis.</text>
</comment>
<name>A0A438IZ82_VITVI</name>
<dbReference type="Gene3D" id="3.40.50.720">
    <property type="entry name" value="NAD(P)-binding Rossmann-like Domain"/>
    <property type="match status" value="1"/>
</dbReference>
<dbReference type="InterPro" id="IPR036565">
    <property type="entry name" value="Mur-like_cat_sf"/>
</dbReference>
<dbReference type="Gene3D" id="3.40.1190.10">
    <property type="entry name" value="Mur-like, catalytic domain"/>
    <property type="match status" value="1"/>
</dbReference>
<dbReference type="Gene3D" id="3.90.190.20">
    <property type="entry name" value="Mur ligase, C-terminal domain"/>
    <property type="match status" value="1"/>
</dbReference>
<comment type="catalytic activity">
    <reaction evidence="8">
        <text>UDP-N-acetyl-alpha-D-muramate + L-alanine + ATP = UDP-N-acetyl-alpha-D-muramoyl-L-alanine + ADP + phosphate + H(+)</text>
        <dbReference type="Rhea" id="RHEA:23372"/>
        <dbReference type="ChEBI" id="CHEBI:15378"/>
        <dbReference type="ChEBI" id="CHEBI:30616"/>
        <dbReference type="ChEBI" id="CHEBI:43474"/>
        <dbReference type="ChEBI" id="CHEBI:57972"/>
        <dbReference type="ChEBI" id="CHEBI:70757"/>
        <dbReference type="ChEBI" id="CHEBI:83898"/>
        <dbReference type="ChEBI" id="CHEBI:456216"/>
        <dbReference type="EC" id="6.3.2.8"/>
    </reaction>
</comment>
<gene>
    <name evidence="12" type="primary">murC_1</name>
    <name evidence="12" type="ORF">CK203_019457</name>
</gene>
<comment type="caution">
    <text evidence="12">The sequence shown here is derived from an EMBL/GenBank/DDBJ whole genome shotgun (WGS) entry which is preliminary data.</text>
</comment>
<evidence type="ECO:0000256" key="7">
    <source>
        <dbReference type="ARBA" id="ARBA00022840"/>
    </source>
</evidence>
<dbReference type="GO" id="GO:0005524">
    <property type="term" value="F:ATP binding"/>
    <property type="evidence" value="ECO:0007669"/>
    <property type="project" value="UniProtKB-KW"/>
</dbReference>
<sequence length="623" mass="68156">MEFSAISPSNSLHFPTNFLGKIMTHFMVRPRNATFSCRTLQIQTLASNLEESSRVSFSTRSRADIKNEESLVLGNRKGWIHFVGIGGSGLSALAMLALKQGFEVSGSDIVWSSFLDGLKEAGAQLHLGHSESNIQRNNGSSLPDAIVVSSAIPQDNLEILHAKSVGIPVYKRGNWLGKLTEHYNLIAVSGTHGKSTTASMLAYVLKSMGDDLTAVVGAQVPQFGGGNIMSGSGRNFVLEADEYDCCFLGLLPYIAVVTNVDWEHVDIFPDEEAVKAIFRRFLKQIRVGGHLILCGDRYTLVNYFPLLLIAGACSLLDDTEESTVADHSSGKLSTLNSDKCSDGYRITTFGISRTNEWHALSIRPNSQGGSDFVLCHRGYPVANITLQISGVHNVLNSLAVIATVMALVSDGRQSYESINCVKIHLNNFVGVSRRFDLIGTVCGCLIYDDYAHHPTEVRAVLQAARQRFPLKALLVVFQPHTYSRLAALKSDFATAFSDADQVLVTEIYAARETNVWNVSGKDLATSIIGPPSEYIPSLGDVVDKLAHQISLEPDRETVVFTLGAGNCNADSFSIWVFIDQVILLPWGQCCSMNCREGYKSESPSWSLKLCCYLCFTDEWHGSD</sequence>
<keyword evidence="7" id="KW-0067">ATP-binding</keyword>
<evidence type="ECO:0000259" key="11">
    <source>
        <dbReference type="Pfam" id="PF08245"/>
    </source>
</evidence>
<dbReference type="GO" id="GO:0005737">
    <property type="term" value="C:cytoplasm"/>
    <property type="evidence" value="ECO:0007669"/>
    <property type="project" value="UniProtKB-SubCell"/>
</dbReference>
<dbReference type="PANTHER" id="PTHR43445">
    <property type="entry name" value="UDP-N-ACETYLMURAMATE--L-ALANINE LIGASE-RELATED"/>
    <property type="match status" value="1"/>
</dbReference>
<dbReference type="SUPFAM" id="SSF53623">
    <property type="entry name" value="MurD-like peptide ligases, catalytic domain"/>
    <property type="match status" value="1"/>
</dbReference>
<reference evidence="12 13" key="1">
    <citation type="journal article" date="2018" name="PLoS Genet.">
        <title>Population sequencing reveals clonal diversity and ancestral inbreeding in the grapevine cultivar Chardonnay.</title>
        <authorList>
            <person name="Roach M.J."/>
            <person name="Johnson D.L."/>
            <person name="Bohlmann J."/>
            <person name="van Vuuren H.J."/>
            <person name="Jones S.J."/>
            <person name="Pretorius I.S."/>
            <person name="Schmidt S.A."/>
            <person name="Borneman A.R."/>
        </authorList>
    </citation>
    <scope>NUCLEOTIDE SEQUENCE [LARGE SCALE GENOMIC DNA]</scope>
    <source>
        <strain evidence="13">cv. Chardonnay</strain>
        <tissue evidence="12">Leaf</tissue>
    </source>
</reference>
<evidence type="ECO:0000259" key="9">
    <source>
        <dbReference type="Pfam" id="PF01225"/>
    </source>
</evidence>
<evidence type="ECO:0000256" key="6">
    <source>
        <dbReference type="ARBA" id="ARBA00022741"/>
    </source>
</evidence>
<evidence type="ECO:0000256" key="1">
    <source>
        <dbReference type="ARBA" id="ARBA00004496"/>
    </source>
</evidence>
<proteinExistence type="inferred from homology"/>
<dbReference type="InterPro" id="IPR000713">
    <property type="entry name" value="Mur_ligase_N"/>
</dbReference>
<organism evidence="12 13">
    <name type="scientific">Vitis vinifera</name>
    <name type="common">Grape</name>
    <dbReference type="NCBI Taxonomy" id="29760"/>
    <lineage>
        <taxon>Eukaryota</taxon>
        <taxon>Viridiplantae</taxon>
        <taxon>Streptophyta</taxon>
        <taxon>Embryophyta</taxon>
        <taxon>Tracheophyta</taxon>
        <taxon>Spermatophyta</taxon>
        <taxon>Magnoliopsida</taxon>
        <taxon>eudicotyledons</taxon>
        <taxon>Gunneridae</taxon>
        <taxon>Pentapetalae</taxon>
        <taxon>rosids</taxon>
        <taxon>Vitales</taxon>
        <taxon>Vitaceae</taxon>
        <taxon>Viteae</taxon>
        <taxon>Vitis</taxon>
    </lineage>
</organism>
<dbReference type="NCBIfam" id="TIGR01082">
    <property type="entry name" value="murC"/>
    <property type="match status" value="1"/>
</dbReference>
<evidence type="ECO:0000256" key="3">
    <source>
        <dbReference type="ARBA" id="ARBA00012211"/>
    </source>
</evidence>
<dbReference type="InterPro" id="IPR005758">
    <property type="entry name" value="UDP-N-AcMur_Ala_ligase_MurC"/>
</dbReference>
<dbReference type="Proteomes" id="UP000288805">
    <property type="component" value="Unassembled WGS sequence"/>
</dbReference>
<evidence type="ECO:0000256" key="4">
    <source>
        <dbReference type="ARBA" id="ARBA00022490"/>
    </source>
</evidence>
<dbReference type="PANTHER" id="PTHR43445:SF3">
    <property type="entry name" value="UDP-N-ACETYLMURAMATE--L-ALANINE LIGASE"/>
    <property type="match status" value="1"/>
</dbReference>
<dbReference type="HAMAP" id="MF_00046">
    <property type="entry name" value="MurC"/>
    <property type="match status" value="1"/>
</dbReference>
<accession>A0A438IZ82</accession>
<evidence type="ECO:0000313" key="13">
    <source>
        <dbReference type="Proteomes" id="UP000288805"/>
    </source>
</evidence>
<dbReference type="InterPro" id="IPR050061">
    <property type="entry name" value="MurCDEF_pg_biosynth"/>
</dbReference>
<feature type="domain" description="Mur ligase central" evidence="11">
    <location>
        <begin position="188"/>
        <end position="298"/>
    </location>
</feature>
<feature type="domain" description="Mur ligase N-terminal catalytic" evidence="9">
    <location>
        <begin position="80"/>
        <end position="183"/>
    </location>
</feature>
<evidence type="ECO:0000256" key="2">
    <source>
        <dbReference type="ARBA" id="ARBA00004752"/>
    </source>
</evidence>
<dbReference type="SUPFAM" id="SSF53244">
    <property type="entry name" value="MurD-like peptide ligases, peptide-binding domain"/>
    <property type="match status" value="1"/>
</dbReference>
<keyword evidence="5 12" id="KW-0436">Ligase</keyword>
<dbReference type="UniPathway" id="UPA00219"/>
<dbReference type="InterPro" id="IPR013221">
    <property type="entry name" value="Mur_ligase_cen"/>
</dbReference>
<evidence type="ECO:0000313" key="12">
    <source>
        <dbReference type="EMBL" id="RVX01989.1"/>
    </source>
</evidence>
<dbReference type="Pfam" id="PF08245">
    <property type="entry name" value="Mur_ligase_M"/>
    <property type="match status" value="1"/>
</dbReference>
<evidence type="ECO:0000256" key="8">
    <source>
        <dbReference type="ARBA" id="ARBA00047833"/>
    </source>
</evidence>
<dbReference type="InterPro" id="IPR036615">
    <property type="entry name" value="Mur_ligase_C_dom_sf"/>
</dbReference>
<evidence type="ECO:0000259" key="10">
    <source>
        <dbReference type="Pfam" id="PF02875"/>
    </source>
</evidence>
<protein>
    <recommendedName>
        <fullName evidence="3">UDP-N-acetylmuramate--L-alanine ligase</fullName>
        <ecNumber evidence="3">6.3.2.8</ecNumber>
    </recommendedName>
</protein>
<dbReference type="Pfam" id="PF02875">
    <property type="entry name" value="Mur_ligase_C"/>
    <property type="match status" value="1"/>
</dbReference>